<proteinExistence type="predicted"/>
<dbReference type="AlphaFoldDB" id="A0AAQ3XBQ3"/>
<dbReference type="Proteomes" id="UP001341281">
    <property type="component" value="Chromosome 08"/>
</dbReference>
<evidence type="ECO:0000313" key="2">
    <source>
        <dbReference type="Proteomes" id="UP001341281"/>
    </source>
</evidence>
<accession>A0AAQ3XBQ3</accession>
<evidence type="ECO:0000313" key="1">
    <source>
        <dbReference type="EMBL" id="WVZ90582.1"/>
    </source>
</evidence>
<gene>
    <name evidence="1" type="ORF">U9M48_036869</name>
</gene>
<sequence length="70" mass="7209">MDGPHAPCMGPAGLPQAAVETDDAPTFCISSSVEASEPLLAACARAVTRRCSPPRSLVQAPESPEPLRHG</sequence>
<reference evidence="1 2" key="1">
    <citation type="submission" date="2024-02" db="EMBL/GenBank/DDBJ databases">
        <title>High-quality chromosome-scale genome assembly of Pensacola bahiagrass (Paspalum notatum Flugge var. saurae).</title>
        <authorList>
            <person name="Vega J.M."/>
            <person name="Podio M."/>
            <person name="Orjuela J."/>
            <person name="Siena L.A."/>
            <person name="Pessino S.C."/>
            <person name="Combes M.C."/>
            <person name="Mariac C."/>
            <person name="Albertini E."/>
            <person name="Pupilli F."/>
            <person name="Ortiz J.P.A."/>
            <person name="Leblanc O."/>
        </authorList>
    </citation>
    <scope>NUCLEOTIDE SEQUENCE [LARGE SCALE GENOMIC DNA]</scope>
    <source>
        <strain evidence="1">R1</strain>
        <tissue evidence="1">Leaf</tissue>
    </source>
</reference>
<organism evidence="1 2">
    <name type="scientific">Paspalum notatum var. saurae</name>
    <dbReference type="NCBI Taxonomy" id="547442"/>
    <lineage>
        <taxon>Eukaryota</taxon>
        <taxon>Viridiplantae</taxon>
        <taxon>Streptophyta</taxon>
        <taxon>Embryophyta</taxon>
        <taxon>Tracheophyta</taxon>
        <taxon>Spermatophyta</taxon>
        <taxon>Magnoliopsida</taxon>
        <taxon>Liliopsida</taxon>
        <taxon>Poales</taxon>
        <taxon>Poaceae</taxon>
        <taxon>PACMAD clade</taxon>
        <taxon>Panicoideae</taxon>
        <taxon>Andropogonodae</taxon>
        <taxon>Paspaleae</taxon>
        <taxon>Paspalinae</taxon>
        <taxon>Paspalum</taxon>
    </lineage>
</organism>
<keyword evidence="2" id="KW-1185">Reference proteome</keyword>
<dbReference type="EMBL" id="CP144752">
    <property type="protein sequence ID" value="WVZ90582.1"/>
    <property type="molecule type" value="Genomic_DNA"/>
</dbReference>
<name>A0AAQ3XBQ3_PASNO</name>
<protein>
    <submittedName>
        <fullName evidence="1">Uncharacterized protein</fullName>
    </submittedName>
</protein>